<dbReference type="RefSeq" id="XP_021105438.1">
    <property type="nucleotide sequence ID" value="XM_021249779.1"/>
</dbReference>
<gene>
    <name evidence="3 4" type="primary">LOC110347085</name>
</gene>
<feature type="region of interest" description="Disordered" evidence="1">
    <location>
        <begin position="1"/>
        <end position="48"/>
    </location>
</feature>
<feature type="compositionally biased region" description="Low complexity" evidence="1">
    <location>
        <begin position="264"/>
        <end position="273"/>
    </location>
</feature>
<evidence type="ECO:0000256" key="1">
    <source>
        <dbReference type="SAM" id="MobiDB-lite"/>
    </source>
</evidence>
<feature type="compositionally biased region" description="Basic and acidic residues" evidence="1">
    <location>
        <begin position="253"/>
        <end position="263"/>
    </location>
</feature>
<evidence type="ECO:0000313" key="4">
    <source>
        <dbReference type="RefSeq" id="XP_021105438.1"/>
    </source>
</evidence>
<protein>
    <submittedName>
        <fullName evidence="3 4">Uncharacterized protein LOC110347085</fullName>
    </submittedName>
</protein>
<reference evidence="3 4" key="1">
    <citation type="submission" date="2025-04" db="UniProtKB">
        <authorList>
            <consortium name="RefSeq"/>
        </authorList>
    </citation>
    <scope>IDENTIFICATION</scope>
</reference>
<sequence length="273" mass="27586">MASAHLLRTRPSRSTPATLPAGPACTGWGHRRGGGWGGGGPRGAGTPTCRAHGGGSLALAGTAAATPALQPFGCLAGSPEHRVGSAAGPRGRVSAWTPRANAAGAEGPGRARGAGRDPAGLARPGQGPGPRRRLGPHPTRALRGRPPASSRDSATAWAARHLRPRCCGPGPGAEAAPGVPPSMRTRDRARCPGPAQERPREARRGLPALPAAGPALLAPAAPWRPRDPREPGRRGSARPGVAKTESAALGRSGLREARGRLGREAAALSSGWR</sequence>
<feature type="compositionally biased region" description="Low complexity" evidence="1">
    <location>
        <begin position="205"/>
        <end position="223"/>
    </location>
</feature>
<feature type="compositionally biased region" description="Basic residues" evidence="1">
    <location>
        <begin position="130"/>
        <end position="143"/>
    </location>
</feature>
<feature type="compositionally biased region" description="Basic and acidic residues" evidence="1">
    <location>
        <begin position="224"/>
        <end position="233"/>
    </location>
</feature>
<organism evidence="2 4">
    <name type="scientific">Heterocephalus glaber</name>
    <name type="common">Naked mole rat</name>
    <dbReference type="NCBI Taxonomy" id="10181"/>
    <lineage>
        <taxon>Eukaryota</taxon>
        <taxon>Metazoa</taxon>
        <taxon>Chordata</taxon>
        <taxon>Craniata</taxon>
        <taxon>Vertebrata</taxon>
        <taxon>Euteleostomi</taxon>
        <taxon>Mammalia</taxon>
        <taxon>Eutheria</taxon>
        <taxon>Euarchontoglires</taxon>
        <taxon>Glires</taxon>
        <taxon>Rodentia</taxon>
        <taxon>Hystricomorpha</taxon>
        <taxon>Bathyergidae</taxon>
        <taxon>Heterocephalus</taxon>
    </lineage>
</organism>
<dbReference type="Proteomes" id="UP000694906">
    <property type="component" value="Unplaced"/>
</dbReference>
<keyword evidence="2" id="KW-1185">Reference proteome</keyword>
<name>A0AAX6S943_HETGA</name>
<accession>A0AAX6S943</accession>
<dbReference type="AlphaFoldDB" id="A0AAX6S943"/>
<feature type="compositionally biased region" description="Low complexity" evidence="1">
    <location>
        <begin position="116"/>
        <end position="125"/>
    </location>
</feature>
<evidence type="ECO:0000313" key="3">
    <source>
        <dbReference type="RefSeq" id="XP_021105437.1"/>
    </source>
</evidence>
<evidence type="ECO:0000313" key="2">
    <source>
        <dbReference type="Proteomes" id="UP000694906"/>
    </source>
</evidence>
<dbReference type="GeneID" id="110347085"/>
<feature type="region of interest" description="Disordered" evidence="1">
    <location>
        <begin position="82"/>
        <end position="273"/>
    </location>
</feature>
<dbReference type="RefSeq" id="XP_021105437.1">
    <property type="nucleotide sequence ID" value="XM_021249778.1"/>
</dbReference>
<feature type="compositionally biased region" description="Gly residues" evidence="1">
    <location>
        <begin position="34"/>
        <end position="43"/>
    </location>
</feature>
<proteinExistence type="predicted"/>